<dbReference type="SMR" id="A2EY56"/>
<evidence type="ECO:0000313" key="2">
    <source>
        <dbReference type="EMBL" id="EAY02402.1"/>
    </source>
</evidence>
<proteinExistence type="predicted"/>
<reference evidence="2" key="2">
    <citation type="journal article" date="2007" name="Science">
        <title>Draft genome sequence of the sexually transmitted pathogen Trichomonas vaginalis.</title>
        <authorList>
            <person name="Carlton J.M."/>
            <person name="Hirt R.P."/>
            <person name="Silva J.C."/>
            <person name="Delcher A.L."/>
            <person name="Schatz M."/>
            <person name="Zhao Q."/>
            <person name="Wortman J.R."/>
            <person name="Bidwell S.L."/>
            <person name="Alsmark U.C.M."/>
            <person name="Besteiro S."/>
            <person name="Sicheritz-Ponten T."/>
            <person name="Noel C.J."/>
            <person name="Dacks J.B."/>
            <person name="Foster P.G."/>
            <person name="Simillion C."/>
            <person name="Van de Peer Y."/>
            <person name="Miranda-Saavedra D."/>
            <person name="Barton G.J."/>
            <person name="Westrop G.D."/>
            <person name="Mueller S."/>
            <person name="Dessi D."/>
            <person name="Fiori P.L."/>
            <person name="Ren Q."/>
            <person name="Paulsen I."/>
            <person name="Zhang H."/>
            <person name="Bastida-Corcuera F.D."/>
            <person name="Simoes-Barbosa A."/>
            <person name="Brown M.T."/>
            <person name="Hayes R.D."/>
            <person name="Mukherjee M."/>
            <person name="Okumura C.Y."/>
            <person name="Schneider R."/>
            <person name="Smith A.J."/>
            <person name="Vanacova S."/>
            <person name="Villalvazo M."/>
            <person name="Haas B.J."/>
            <person name="Pertea M."/>
            <person name="Feldblyum T.V."/>
            <person name="Utterback T.R."/>
            <person name="Shu C.L."/>
            <person name="Osoegawa K."/>
            <person name="de Jong P.J."/>
            <person name="Hrdy I."/>
            <person name="Horvathova L."/>
            <person name="Zubacova Z."/>
            <person name="Dolezal P."/>
            <person name="Malik S.B."/>
            <person name="Logsdon J.M. Jr."/>
            <person name="Henze K."/>
            <person name="Gupta A."/>
            <person name="Wang C.C."/>
            <person name="Dunne R.L."/>
            <person name="Upcroft J.A."/>
            <person name="Upcroft P."/>
            <person name="White O."/>
            <person name="Salzberg S.L."/>
            <person name="Tang P."/>
            <person name="Chiu C.-H."/>
            <person name="Lee Y.-S."/>
            <person name="Embley T.M."/>
            <person name="Coombs G.H."/>
            <person name="Mottram J.C."/>
            <person name="Tachezy J."/>
            <person name="Fraser-Liggett C.M."/>
            <person name="Johnson P.J."/>
        </authorList>
    </citation>
    <scope>NUCLEOTIDE SEQUENCE [LARGE SCALE GENOMIC DNA]</scope>
    <source>
        <strain evidence="2">G3</strain>
    </source>
</reference>
<dbReference type="GO" id="GO:0005085">
    <property type="term" value="F:guanyl-nucleotide exchange factor activity"/>
    <property type="evidence" value="ECO:0007669"/>
    <property type="project" value="InterPro"/>
</dbReference>
<dbReference type="SUPFAM" id="SSF50729">
    <property type="entry name" value="PH domain-like"/>
    <property type="match status" value="1"/>
</dbReference>
<dbReference type="SMART" id="SM00233">
    <property type="entry name" value="PH"/>
    <property type="match status" value="1"/>
</dbReference>
<dbReference type="OrthoDB" id="10620262at2759"/>
<keyword evidence="3" id="KW-1185">Reference proteome</keyword>
<dbReference type="InterPro" id="IPR035999">
    <property type="entry name" value="Sec7_dom_sf"/>
</dbReference>
<organism evidence="2 3">
    <name type="scientific">Trichomonas vaginalis (strain ATCC PRA-98 / G3)</name>
    <dbReference type="NCBI Taxonomy" id="412133"/>
    <lineage>
        <taxon>Eukaryota</taxon>
        <taxon>Metamonada</taxon>
        <taxon>Parabasalia</taxon>
        <taxon>Trichomonadida</taxon>
        <taxon>Trichomonadidae</taxon>
        <taxon>Trichomonas</taxon>
    </lineage>
</organism>
<dbReference type="InterPro" id="IPR000904">
    <property type="entry name" value="Sec7_dom"/>
</dbReference>
<dbReference type="EMBL" id="DS113537">
    <property type="protein sequence ID" value="EAY02402.1"/>
    <property type="molecule type" value="Genomic_DNA"/>
</dbReference>
<name>A2EY56_TRIV3</name>
<dbReference type="VEuPathDB" id="TrichDB:TVAGG3_0413560"/>
<dbReference type="AlphaFoldDB" id="A2EY56"/>
<dbReference type="RefSeq" id="XP_001330655.1">
    <property type="nucleotide sequence ID" value="XM_001330619.1"/>
</dbReference>
<dbReference type="Pfam" id="PF01369">
    <property type="entry name" value="Sec7"/>
    <property type="match status" value="1"/>
</dbReference>
<dbReference type="InterPro" id="IPR011993">
    <property type="entry name" value="PH-like_dom_sf"/>
</dbReference>
<accession>A2EY56</accession>
<feature type="domain" description="PH" evidence="1">
    <location>
        <begin position="227"/>
        <end position="340"/>
    </location>
</feature>
<evidence type="ECO:0000313" key="3">
    <source>
        <dbReference type="Proteomes" id="UP000001542"/>
    </source>
</evidence>
<gene>
    <name evidence="2" type="ORF">TVAG_206780</name>
</gene>
<sequence length="350" mass="40733">MSSEVYLIPMQGDRPLFLEQRQEFDRYTIPIDFSPPFFPDKSLYNYNMEPVKYYNELVASGGIDPSPILIGKILFFSQISPHAISQILFIPRRLPLKFLHSFFLAPIIEYMDFLHAVSILFSRIALPNSTKYLKAIFKYSGRVLHQNGFYPIISSHDVSVIVKLCVYYSSLKSANSDVSLIDFTKKCYQIGNFSKLKPLTLELLYQELTKRIIPLYFTFCDPRYPPNCEHQGILSIRSHVMRKMKRRHFRITNDVLVYALEDTPDQYFGGVEIDKLIFIAPAPKEKDPNSFMLVGKHEENIVFDIEKGKRMPSDKQSLVLFADSHEDLEGWRSSLMFYSFRNTLTNLIEK</sequence>
<dbReference type="Gene3D" id="2.30.29.30">
    <property type="entry name" value="Pleckstrin-homology domain (PH domain)/Phosphotyrosine-binding domain (PTB)"/>
    <property type="match status" value="1"/>
</dbReference>
<dbReference type="InParanoid" id="A2EY56"/>
<dbReference type="SUPFAM" id="SSF48425">
    <property type="entry name" value="Sec7 domain"/>
    <property type="match status" value="1"/>
</dbReference>
<dbReference type="Proteomes" id="UP000001542">
    <property type="component" value="Unassembled WGS sequence"/>
</dbReference>
<dbReference type="VEuPathDB" id="TrichDB:TVAG_206780"/>
<protein>
    <submittedName>
        <fullName evidence="2">PH domain containing protein</fullName>
    </submittedName>
</protein>
<dbReference type="PROSITE" id="PS50003">
    <property type="entry name" value="PH_DOMAIN"/>
    <property type="match status" value="1"/>
</dbReference>
<reference evidence="2" key="1">
    <citation type="submission" date="2006-10" db="EMBL/GenBank/DDBJ databases">
        <authorList>
            <person name="Amadeo P."/>
            <person name="Zhao Q."/>
            <person name="Wortman J."/>
            <person name="Fraser-Liggett C."/>
            <person name="Carlton J."/>
        </authorList>
    </citation>
    <scope>NUCLEOTIDE SEQUENCE</scope>
    <source>
        <strain evidence="2">G3</strain>
    </source>
</reference>
<dbReference type="Pfam" id="PF00169">
    <property type="entry name" value="PH"/>
    <property type="match status" value="1"/>
</dbReference>
<dbReference type="InterPro" id="IPR001849">
    <property type="entry name" value="PH_domain"/>
</dbReference>
<dbReference type="CDD" id="cd00821">
    <property type="entry name" value="PH"/>
    <property type="match status" value="1"/>
</dbReference>
<dbReference type="GO" id="GO:0032012">
    <property type="term" value="P:regulation of ARF protein signal transduction"/>
    <property type="evidence" value="ECO:0007669"/>
    <property type="project" value="InterPro"/>
</dbReference>
<dbReference type="KEGG" id="tva:4760241"/>
<evidence type="ECO:0000259" key="1">
    <source>
        <dbReference type="PROSITE" id="PS50003"/>
    </source>
</evidence>